<dbReference type="AlphaFoldDB" id="A0ABD3Q847"/>
<reference evidence="2 3" key="1">
    <citation type="journal article" date="2020" name="G3 (Bethesda)">
        <title>Improved Reference Genome for Cyclotella cryptica CCMP332, a Model for Cell Wall Morphogenesis, Salinity Adaptation, and Lipid Production in Diatoms (Bacillariophyta).</title>
        <authorList>
            <person name="Roberts W.R."/>
            <person name="Downey K.M."/>
            <person name="Ruck E.C."/>
            <person name="Traller J.C."/>
            <person name="Alverson A.J."/>
        </authorList>
    </citation>
    <scope>NUCLEOTIDE SEQUENCE [LARGE SCALE GENOMIC DNA]</scope>
    <source>
        <strain evidence="2 3">CCMP332</strain>
    </source>
</reference>
<feature type="transmembrane region" description="Helical" evidence="1">
    <location>
        <begin position="98"/>
        <end position="117"/>
    </location>
</feature>
<dbReference type="EMBL" id="JABMIG020000065">
    <property type="protein sequence ID" value="KAL3796144.1"/>
    <property type="molecule type" value="Genomic_DNA"/>
</dbReference>
<dbReference type="Pfam" id="PF14108">
    <property type="entry name" value="ABA4-like"/>
    <property type="match status" value="1"/>
</dbReference>
<evidence type="ECO:0000313" key="3">
    <source>
        <dbReference type="Proteomes" id="UP001516023"/>
    </source>
</evidence>
<accession>A0ABD3Q847</accession>
<dbReference type="InterPro" id="IPR025461">
    <property type="entry name" value="ABA4-like"/>
</dbReference>
<dbReference type="PANTHER" id="PTHR34543">
    <property type="entry name" value="PROTEIN ABA DEFICIENT 4, CHLOROPLASTIC"/>
    <property type="match status" value="1"/>
</dbReference>
<organism evidence="2 3">
    <name type="scientific">Cyclotella cryptica</name>
    <dbReference type="NCBI Taxonomy" id="29204"/>
    <lineage>
        <taxon>Eukaryota</taxon>
        <taxon>Sar</taxon>
        <taxon>Stramenopiles</taxon>
        <taxon>Ochrophyta</taxon>
        <taxon>Bacillariophyta</taxon>
        <taxon>Coscinodiscophyceae</taxon>
        <taxon>Thalassiosirophycidae</taxon>
        <taxon>Stephanodiscales</taxon>
        <taxon>Stephanodiscaceae</taxon>
        <taxon>Cyclotella</taxon>
    </lineage>
</organism>
<keyword evidence="1" id="KW-1133">Transmembrane helix</keyword>
<keyword evidence="1" id="KW-0472">Membrane</keyword>
<name>A0ABD3Q847_9STRA</name>
<keyword evidence="1" id="KW-0812">Transmembrane</keyword>
<proteinExistence type="predicted"/>
<sequence length="288" mass="31556">MSRYNCLLPICASAMVALTNQQAVFAFHPPQQALTRTFGSPRPIDKKMADQHTLPLSPSSMSSTQLGFVLDGAGDISSFSTSTLDVASGLLSTESINVAFSVATFFPQIFWLFLILIPNANVTKRLMGGYGKLKTTSLSFIFAVDIISLLLTVELCVPKEIITLCCLVHVFIVTASIAQPDGTAPMAEFADVFDPSGDPQKAMVGMMQYPNFVSEEWSHVLTWDLFVGRWIWMDGLRRGIFTSHSVLLCNLIGPPGLLLHWVTCFLVGKGLPENDWTDEENGTDAKLK</sequence>
<evidence type="ECO:0000313" key="2">
    <source>
        <dbReference type="EMBL" id="KAL3796144.1"/>
    </source>
</evidence>
<gene>
    <name evidence="2" type="ORF">HJC23_000647</name>
</gene>
<dbReference type="Proteomes" id="UP001516023">
    <property type="component" value="Unassembled WGS sequence"/>
</dbReference>
<comment type="caution">
    <text evidence="2">The sequence shown here is derived from an EMBL/GenBank/DDBJ whole genome shotgun (WGS) entry which is preliminary data.</text>
</comment>
<dbReference type="PANTHER" id="PTHR34543:SF1">
    <property type="entry name" value="PROTEIN ABA DEFICIENT 4, CHLOROPLASTIC"/>
    <property type="match status" value="1"/>
</dbReference>
<feature type="transmembrane region" description="Helical" evidence="1">
    <location>
        <begin position="138"/>
        <end position="155"/>
    </location>
</feature>
<protein>
    <submittedName>
        <fullName evidence="2">Uncharacterized protein</fullName>
    </submittedName>
</protein>
<keyword evidence="3" id="KW-1185">Reference proteome</keyword>
<evidence type="ECO:0000256" key="1">
    <source>
        <dbReference type="SAM" id="Phobius"/>
    </source>
</evidence>